<dbReference type="PROSITE" id="PS50075">
    <property type="entry name" value="CARRIER"/>
    <property type="match status" value="1"/>
</dbReference>
<dbReference type="AlphaFoldDB" id="A0A381R5G7"/>
<organism evidence="4">
    <name type="scientific">marine metagenome</name>
    <dbReference type="NCBI Taxonomy" id="408172"/>
    <lineage>
        <taxon>unclassified sequences</taxon>
        <taxon>metagenomes</taxon>
        <taxon>ecological metagenomes</taxon>
    </lineage>
</organism>
<reference evidence="4" key="1">
    <citation type="submission" date="2018-05" db="EMBL/GenBank/DDBJ databases">
        <authorList>
            <person name="Lanie J.A."/>
            <person name="Ng W.-L."/>
            <person name="Kazmierczak K.M."/>
            <person name="Andrzejewski T.M."/>
            <person name="Davidsen T.M."/>
            <person name="Wayne K.J."/>
            <person name="Tettelin H."/>
            <person name="Glass J.I."/>
            <person name="Rusch D."/>
            <person name="Podicherti R."/>
            <person name="Tsui H.-C.T."/>
            <person name="Winkler M.E."/>
        </authorList>
    </citation>
    <scope>NUCLEOTIDE SEQUENCE</scope>
</reference>
<protein>
    <recommendedName>
        <fullName evidence="3">Carrier domain-containing protein</fullName>
    </recommendedName>
</protein>
<keyword evidence="2" id="KW-0597">Phosphoprotein</keyword>
<evidence type="ECO:0000313" key="4">
    <source>
        <dbReference type="EMBL" id="SUZ87015.1"/>
    </source>
</evidence>
<accession>A0A381R5G7</accession>
<dbReference type="SUPFAM" id="SSF47336">
    <property type="entry name" value="ACP-like"/>
    <property type="match status" value="1"/>
</dbReference>
<dbReference type="InterPro" id="IPR006162">
    <property type="entry name" value="Ppantetheine_attach_site"/>
</dbReference>
<dbReference type="Pfam" id="PF00550">
    <property type="entry name" value="PP-binding"/>
    <property type="match status" value="1"/>
</dbReference>
<sequence>MLKIRLEAPVKSFDFLVKLLVDEFGVNADELVLDASPAGLGLDSLSTMEMVRELEDEFGIKFSTKQVNFSTLGEAAALADELIEAKGL</sequence>
<dbReference type="Gene3D" id="1.10.1200.10">
    <property type="entry name" value="ACP-like"/>
    <property type="match status" value="1"/>
</dbReference>
<dbReference type="InterPro" id="IPR036736">
    <property type="entry name" value="ACP-like_sf"/>
</dbReference>
<gene>
    <name evidence="4" type="ORF">METZ01_LOCUS39869</name>
</gene>
<dbReference type="PROSITE" id="PS00012">
    <property type="entry name" value="PHOSPHOPANTETHEINE"/>
    <property type="match status" value="1"/>
</dbReference>
<dbReference type="EMBL" id="UINC01001705">
    <property type="protein sequence ID" value="SUZ87015.1"/>
    <property type="molecule type" value="Genomic_DNA"/>
</dbReference>
<feature type="domain" description="Carrier" evidence="3">
    <location>
        <begin position="10"/>
        <end position="86"/>
    </location>
</feature>
<evidence type="ECO:0000256" key="1">
    <source>
        <dbReference type="ARBA" id="ARBA00022450"/>
    </source>
</evidence>
<name>A0A381R5G7_9ZZZZ</name>
<evidence type="ECO:0000259" key="3">
    <source>
        <dbReference type="PROSITE" id="PS50075"/>
    </source>
</evidence>
<proteinExistence type="predicted"/>
<dbReference type="InterPro" id="IPR009081">
    <property type="entry name" value="PP-bd_ACP"/>
</dbReference>
<evidence type="ECO:0000256" key="2">
    <source>
        <dbReference type="ARBA" id="ARBA00022553"/>
    </source>
</evidence>
<keyword evidence="1" id="KW-0596">Phosphopantetheine</keyword>